<gene>
    <name evidence="1" type="ORF">JHX88_18435</name>
</gene>
<name>A0ABY7S7I8_9RHOB</name>
<protein>
    <submittedName>
        <fullName evidence="1">GntR family transcriptional regulator</fullName>
    </submittedName>
</protein>
<organism evidence="1 2">
    <name type="scientific">Paracoccus saliphilus</name>
    <dbReference type="NCBI Taxonomy" id="405559"/>
    <lineage>
        <taxon>Bacteria</taxon>
        <taxon>Pseudomonadati</taxon>
        <taxon>Pseudomonadota</taxon>
        <taxon>Alphaproteobacteria</taxon>
        <taxon>Rhodobacterales</taxon>
        <taxon>Paracoccaceae</taxon>
        <taxon>Paracoccus</taxon>
    </lineage>
</organism>
<dbReference type="SUPFAM" id="SSF46785">
    <property type="entry name" value="Winged helix' DNA-binding domain"/>
    <property type="match status" value="1"/>
</dbReference>
<evidence type="ECO:0000313" key="2">
    <source>
        <dbReference type="Proteomes" id="UP001215549"/>
    </source>
</evidence>
<dbReference type="EMBL" id="CP067140">
    <property type="protein sequence ID" value="WCR02779.1"/>
    <property type="molecule type" value="Genomic_DNA"/>
</dbReference>
<proteinExistence type="predicted"/>
<accession>A0ABY7S7I8</accession>
<dbReference type="Gene3D" id="1.10.10.10">
    <property type="entry name" value="Winged helix-like DNA-binding domain superfamily/Winged helix DNA-binding domain"/>
    <property type="match status" value="1"/>
</dbReference>
<evidence type="ECO:0000313" key="1">
    <source>
        <dbReference type="EMBL" id="WCR02779.1"/>
    </source>
</evidence>
<reference evidence="1 2" key="1">
    <citation type="submission" date="2021-01" db="EMBL/GenBank/DDBJ databases">
        <title>Biogeographic distribution of Paracoccus.</title>
        <authorList>
            <person name="Hollensteiner J."/>
            <person name="Leineberger J."/>
            <person name="Brinkhoff T."/>
            <person name="Daniel R."/>
        </authorList>
    </citation>
    <scope>NUCLEOTIDE SEQUENCE [LARGE SCALE GENOMIC DNA]</scope>
    <source>
        <strain evidence="1 2">DSM 18447</strain>
    </source>
</reference>
<dbReference type="Proteomes" id="UP001215549">
    <property type="component" value="Chromosome"/>
</dbReference>
<dbReference type="InterPro" id="IPR036388">
    <property type="entry name" value="WH-like_DNA-bd_sf"/>
</dbReference>
<keyword evidence="2" id="KW-1185">Reference proteome</keyword>
<sequence length="151" mass="16631">MAAWLTGCLENGSTGDRLPTMRDLMKRFGIAQRVVERVLKPHVAAGRLMSRRGAGLTIAEPAGRQGKHDADLLILYRLSDSRLANTLLHELEQRLKARGVDPEARLFLGRTSTGCYEPHGSVQMLPHTATFRTASDQLSGSAEHSCRFYSA</sequence>
<dbReference type="InterPro" id="IPR036390">
    <property type="entry name" value="WH_DNA-bd_sf"/>
</dbReference>